<protein>
    <recommendedName>
        <fullName evidence="7">DUF86 domain-containing protein</fullName>
    </recommendedName>
</protein>
<keyword evidence="6" id="KW-1185">Reference proteome</keyword>
<dbReference type="PANTHER" id="PTHR33397">
    <property type="entry name" value="UPF0331 PROTEIN YUTE"/>
    <property type="match status" value="1"/>
</dbReference>
<evidence type="ECO:0008006" key="7">
    <source>
        <dbReference type="Google" id="ProtNLM"/>
    </source>
</evidence>
<dbReference type="InterPro" id="IPR008201">
    <property type="entry name" value="HepT-like"/>
</dbReference>
<evidence type="ECO:0000313" key="6">
    <source>
        <dbReference type="Proteomes" id="UP001157126"/>
    </source>
</evidence>
<name>A0ABQ6IRA1_9MICO</name>
<keyword evidence="2" id="KW-0540">Nuclease</keyword>
<dbReference type="Proteomes" id="UP001157126">
    <property type="component" value="Unassembled WGS sequence"/>
</dbReference>
<evidence type="ECO:0000256" key="2">
    <source>
        <dbReference type="ARBA" id="ARBA00022722"/>
    </source>
</evidence>
<sequence>MSPRDLDTQIVLRRLLAMDDLLRVLERLDPADGDAVTHLALERILTQLVDLAGDINGHVAGVTLGRAPGSTRESFVLAADAGLITHEAAEVLTPSVGLRNVLVHEYEYVDVDRSRVVAAAPMALTAYRGYVDAVREWLSVEGR</sequence>
<comment type="similarity">
    <text evidence="4">Belongs to the HepT RNase toxin family.</text>
</comment>
<gene>
    <name evidence="5" type="ORF">GCM10025883_24940</name>
</gene>
<accession>A0ABQ6IRA1</accession>
<comment type="caution">
    <text evidence="5">The sequence shown here is derived from an EMBL/GenBank/DDBJ whole genome shotgun (WGS) entry which is preliminary data.</text>
</comment>
<dbReference type="PANTHER" id="PTHR33397:SF5">
    <property type="entry name" value="RNASE YUTE-RELATED"/>
    <property type="match status" value="1"/>
</dbReference>
<dbReference type="RefSeq" id="WP_284304152.1">
    <property type="nucleotide sequence ID" value="NZ_BSUO01000001.1"/>
</dbReference>
<evidence type="ECO:0000256" key="1">
    <source>
        <dbReference type="ARBA" id="ARBA00022649"/>
    </source>
</evidence>
<keyword evidence="1" id="KW-1277">Toxin-antitoxin system</keyword>
<dbReference type="Gene3D" id="1.20.120.580">
    <property type="entry name" value="bsu32300-like"/>
    <property type="match status" value="1"/>
</dbReference>
<dbReference type="EMBL" id="BSUO01000001">
    <property type="protein sequence ID" value="GMA40449.1"/>
    <property type="molecule type" value="Genomic_DNA"/>
</dbReference>
<dbReference type="InterPro" id="IPR037038">
    <property type="entry name" value="HepT-like_sf"/>
</dbReference>
<evidence type="ECO:0000256" key="4">
    <source>
        <dbReference type="ARBA" id="ARBA00024207"/>
    </source>
</evidence>
<keyword evidence="3" id="KW-0378">Hydrolase</keyword>
<reference evidence="6" key="1">
    <citation type="journal article" date="2019" name="Int. J. Syst. Evol. Microbiol.">
        <title>The Global Catalogue of Microorganisms (GCM) 10K type strain sequencing project: providing services to taxonomists for standard genome sequencing and annotation.</title>
        <authorList>
            <consortium name="The Broad Institute Genomics Platform"/>
            <consortium name="The Broad Institute Genome Sequencing Center for Infectious Disease"/>
            <person name="Wu L."/>
            <person name="Ma J."/>
        </authorList>
    </citation>
    <scope>NUCLEOTIDE SEQUENCE [LARGE SCALE GENOMIC DNA]</scope>
    <source>
        <strain evidence="6">NBRC 113072</strain>
    </source>
</reference>
<dbReference type="InterPro" id="IPR052379">
    <property type="entry name" value="Type_VII_TA_RNase"/>
</dbReference>
<proteinExistence type="inferred from homology"/>
<evidence type="ECO:0000313" key="5">
    <source>
        <dbReference type="EMBL" id="GMA40449.1"/>
    </source>
</evidence>
<dbReference type="Pfam" id="PF01934">
    <property type="entry name" value="HepT-like"/>
    <property type="match status" value="1"/>
</dbReference>
<organism evidence="5 6">
    <name type="scientific">Mobilicoccus caccae</name>
    <dbReference type="NCBI Taxonomy" id="1859295"/>
    <lineage>
        <taxon>Bacteria</taxon>
        <taxon>Bacillati</taxon>
        <taxon>Actinomycetota</taxon>
        <taxon>Actinomycetes</taxon>
        <taxon>Micrococcales</taxon>
        <taxon>Dermatophilaceae</taxon>
        <taxon>Mobilicoccus</taxon>
    </lineage>
</organism>
<evidence type="ECO:0000256" key="3">
    <source>
        <dbReference type="ARBA" id="ARBA00022801"/>
    </source>
</evidence>